<evidence type="ECO:0000313" key="7">
    <source>
        <dbReference type="Proteomes" id="UP000477722"/>
    </source>
</evidence>
<keyword evidence="7" id="KW-1185">Reference proteome</keyword>
<evidence type="ECO:0000259" key="5">
    <source>
        <dbReference type="PROSITE" id="PS50949"/>
    </source>
</evidence>
<dbReference type="InterPro" id="IPR036388">
    <property type="entry name" value="WH-like_DNA-bd_sf"/>
</dbReference>
<evidence type="ECO:0000313" key="6">
    <source>
        <dbReference type="EMBL" id="NGO74078.1"/>
    </source>
</evidence>
<reference evidence="6 7" key="1">
    <citation type="submission" date="2020-02" db="EMBL/GenBank/DDBJ databases">
        <title>Whole-genome analyses of novel actinobacteria.</title>
        <authorList>
            <person name="Sahin N."/>
            <person name="Tatar D."/>
        </authorList>
    </citation>
    <scope>NUCLEOTIDE SEQUENCE [LARGE SCALE GENOMIC DNA]</scope>
    <source>
        <strain evidence="6 7">SB3404</strain>
    </source>
</reference>
<dbReference type="AlphaFoldDB" id="A0A6G4X9M5"/>
<accession>A0A6G4X9M5</accession>
<keyword evidence="1" id="KW-0805">Transcription regulation</keyword>
<sequence length="116" mass="12028">MQQRSSVRELAASLRDELNRYSPGEKLPSSRALVEQYRVSPVTVSRALSALVAEGLVVTRPGAGAFRASDPGPSAPAQGDTSWQEVALSAEPSADQVPRTVDAGGVVTTLDAPPSG</sequence>
<dbReference type="SUPFAM" id="SSF46785">
    <property type="entry name" value="Winged helix' DNA-binding domain"/>
    <property type="match status" value="1"/>
</dbReference>
<feature type="non-terminal residue" evidence="6">
    <location>
        <position position="116"/>
    </location>
</feature>
<dbReference type="InterPro" id="IPR000524">
    <property type="entry name" value="Tscrpt_reg_HTH_GntR"/>
</dbReference>
<dbReference type="Pfam" id="PF00392">
    <property type="entry name" value="GntR"/>
    <property type="match status" value="1"/>
</dbReference>
<evidence type="ECO:0000256" key="1">
    <source>
        <dbReference type="ARBA" id="ARBA00023015"/>
    </source>
</evidence>
<dbReference type="PRINTS" id="PR00035">
    <property type="entry name" value="HTHGNTR"/>
</dbReference>
<dbReference type="InterPro" id="IPR050679">
    <property type="entry name" value="Bact_HTH_transcr_reg"/>
</dbReference>
<dbReference type="RefSeq" id="WP_165303713.1">
    <property type="nucleotide sequence ID" value="NZ_JAAKZZ010001137.1"/>
</dbReference>
<keyword evidence="3" id="KW-0804">Transcription</keyword>
<dbReference type="PANTHER" id="PTHR44846">
    <property type="entry name" value="MANNOSYL-D-GLYCERATE TRANSPORT/METABOLISM SYSTEM REPRESSOR MNGR-RELATED"/>
    <property type="match status" value="1"/>
</dbReference>
<proteinExistence type="predicted"/>
<dbReference type="SMART" id="SM00345">
    <property type="entry name" value="HTH_GNTR"/>
    <property type="match status" value="1"/>
</dbReference>
<dbReference type="PANTHER" id="PTHR44846:SF16">
    <property type="entry name" value="TRANSCRIPTIONAL REGULATOR PHNF-RELATED"/>
    <property type="match status" value="1"/>
</dbReference>
<organism evidence="6 7">
    <name type="scientific">Streptomyces boncukensis</name>
    <dbReference type="NCBI Taxonomy" id="2711219"/>
    <lineage>
        <taxon>Bacteria</taxon>
        <taxon>Bacillati</taxon>
        <taxon>Actinomycetota</taxon>
        <taxon>Actinomycetes</taxon>
        <taxon>Kitasatosporales</taxon>
        <taxon>Streptomycetaceae</taxon>
        <taxon>Streptomyces</taxon>
    </lineage>
</organism>
<feature type="domain" description="HTH gntR-type" evidence="5">
    <location>
        <begin position="4"/>
        <end position="70"/>
    </location>
</feature>
<dbReference type="Proteomes" id="UP000477722">
    <property type="component" value="Unassembled WGS sequence"/>
</dbReference>
<evidence type="ECO:0000256" key="4">
    <source>
        <dbReference type="SAM" id="MobiDB-lite"/>
    </source>
</evidence>
<feature type="region of interest" description="Disordered" evidence="4">
    <location>
        <begin position="63"/>
        <end position="96"/>
    </location>
</feature>
<dbReference type="EMBL" id="JAAKZZ010001137">
    <property type="protein sequence ID" value="NGO74078.1"/>
    <property type="molecule type" value="Genomic_DNA"/>
</dbReference>
<evidence type="ECO:0000256" key="2">
    <source>
        <dbReference type="ARBA" id="ARBA00023125"/>
    </source>
</evidence>
<evidence type="ECO:0000256" key="3">
    <source>
        <dbReference type="ARBA" id="ARBA00023163"/>
    </source>
</evidence>
<dbReference type="GO" id="GO:0003677">
    <property type="term" value="F:DNA binding"/>
    <property type="evidence" value="ECO:0007669"/>
    <property type="project" value="UniProtKB-KW"/>
</dbReference>
<protein>
    <submittedName>
        <fullName evidence="6">GntR family transcriptional regulator</fullName>
    </submittedName>
</protein>
<dbReference type="InterPro" id="IPR036390">
    <property type="entry name" value="WH_DNA-bd_sf"/>
</dbReference>
<name>A0A6G4X9M5_9ACTN</name>
<dbReference type="CDD" id="cd07377">
    <property type="entry name" value="WHTH_GntR"/>
    <property type="match status" value="1"/>
</dbReference>
<gene>
    <name evidence="6" type="ORF">G5C65_38330</name>
</gene>
<dbReference type="Gene3D" id="1.10.10.10">
    <property type="entry name" value="Winged helix-like DNA-binding domain superfamily/Winged helix DNA-binding domain"/>
    <property type="match status" value="1"/>
</dbReference>
<dbReference type="GO" id="GO:0003700">
    <property type="term" value="F:DNA-binding transcription factor activity"/>
    <property type="evidence" value="ECO:0007669"/>
    <property type="project" value="InterPro"/>
</dbReference>
<dbReference type="PROSITE" id="PS50949">
    <property type="entry name" value="HTH_GNTR"/>
    <property type="match status" value="1"/>
</dbReference>
<keyword evidence="2" id="KW-0238">DNA-binding</keyword>
<comment type="caution">
    <text evidence="6">The sequence shown here is derived from an EMBL/GenBank/DDBJ whole genome shotgun (WGS) entry which is preliminary data.</text>
</comment>